<name>A0A8J2MLT9_9BILA</name>
<dbReference type="PROSITE" id="PS51670">
    <property type="entry name" value="SHKT"/>
    <property type="match status" value="2"/>
</dbReference>
<dbReference type="InterPro" id="IPR003582">
    <property type="entry name" value="ShKT_dom"/>
</dbReference>
<dbReference type="Gene3D" id="1.10.10.1940">
    <property type="match status" value="2"/>
</dbReference>
<keyword evidence="2" id="KW-0732">Signal</keyword>
<comment type="caution">
    <text evidence="1">Lacks conserved residue(s) required for the propagation of feature annotation.</text>
</comment>
<evidence type="ECO:0000259" key="3">
    <source>
        <dbReference type="PROSITE" id="PS51670"/>
    </source>
</evidence>
<organism evidence="4 5">
    <name type="scientific">Cercopithifilaria johnstoni</name>
    <dbReference type="NCBI Taxonomy" id="2874296"/>
    <lineage>
        <taxon>Eukaryota</taxon>
        <taxon>Metazoa</taxon>
        <taxon>Ecdysozoa</taxon>
        <taxon>Nematoda</taxon>
        <taxon>Chromadorea</taxon>
        <taxon>Rhabditida</taxon>
        <taxon>Spirurina</taxon>
        <taxon>Spiruromorpha</taxon>
        <taxon>Filarioidea</taxon>
        <taxon>Onchocercidae</taxon>
        <taxon>Cercopithifilaria</taxon>
    </lineage>
</organism>
<dbReference type="OrthoDB" id="5840415at2759"/>
<evidence type="ECO:0000256" key="2">
    <source>
        <dbReference type="SAM" id="SignalP"/>
    </source>
</evidence>
<feature type="domain" description="ShKT" evidence="3">
    <location>
        <begin position="148"/>
        <end position="182"/>
    </location>
</feature>
<proteinExistence type="predicted"/>
<evidence type="ECO:0000313" key="4">
    <source>
        <dbReference type="EMBL" id="CAG9533045.1"/>
    </source>
</evidence>
<dbReference type="PANTHER" id="PTHR21724">
    <property type="entry name" value="SHKT DOMAIN-CONTAINING PROTEIN"/>
    <property type="match status" value="1"/>
</dbReference>
<accession>A0A8J2MLT9</accession>
<dbReference type="AlphaFoldDB" id="A0A8J2MLT9"/>
<feature type="disulfide bond" evidence="1">
    <location>
        <begin position="30"/>
        <end position="64"/>
    </location>
</feature>
<sequence>MRYLLENCILLLFLFITSSTVAERKFPIICVDKSPFCKRRSHLCQSNAFRSVMQSLCKKTCKLCDENTKEKIIKDDQYENESDEEVIVEVVNVEDDEDINNIEYSEFETTTDQTEKETEEEVTEEHITTKLSTTIPYSIIKNLKQTICMDSSTDCQSKRYLCSERRYAQLMRRECPKTCNLCQPGQTIMQNEMNRWRCQDIAPQCSQSLCDHRSYRQLMLTFCKKTCSLC</sequence>
<feature type="domain" description="ShKT" evidence="3">
    <location>
        <begin position="30"/>
        <end position="64"/>
    </location>
</feature>
<evidence type="ECO:0000313" key="5">
    <source>
        <dbReference type="Proteomes" id="UP000746747"/>
    </source>
</evidence>
<evidence type="ECO:0000256" key="1">
    <source>
        <dbReference type="PROSITE-ProRule" id="PRU01005"/>
    </source>
</evidence>
<dbReference type="PANTHER" id="PTHR21724:SF109">
    <property type="entry name" value="SHKT DOMAIN-CONTAINING PROTEIN"/>
    <property type="match status" value="1"/>
</dbReference>
<dbReference type="SMART" id="SM00254">
    <property type="entry name" value="ShKT"/>
    <property type="match status" value="3"/>
</dbReference>
<keyword evidence="1" id="KW-1015">Disulfide bond</keyword>
<gene>
    <name evidence="4" type="ORF">CJOHNSTONI_LOCUS3307</name>
</gene>
<protein>
    <recommendedName>
        <fullName evidence="3">ShKT domain-containing protein</fullName>
    </recommendedName>
</protein>
<feature type="signal peptide" evidence="2">
    <location>
        <begin position="1"/>
        <end position="22"/>
    </location>
</feature>
<dbReference type="Pfam" id="PF01549">
    <property type="entry name" value="ShK"/>
    <property type="match status" value="3"/>
</dbReference>
<keyword evidence="5" id="KW-1185">Reference proteome</keyword>
<comment type="caution">
    <text evidence="4">The sequence shown here is derived from an EMBL/GenBank/DDBJ whole genome shotgun (WGS) entry which is preliminary data.</text>
</comment>
<feature type="chain" id="PRO_5035144304" description="ShKT domain-containing protein" evidence="2">
    <location>
        <begin position="23"/>
        <end position="230"/>
    </location>
</feature>
<reference evidence="4" key="1">
    <citation type="submission" date="2021-09" db="EMBL/GenBank/DDBJ databases">
        <authorList>
            <consortium name="Pathogen Informatics"/>
        </authorList>
    </citation>
    <scope>NUCLEOTIDE SEQUENCE</scope>
</reference>
<dbReference type="EMBL" id="CAKAEH010001174">
    <property type="protein sequence ID" value="CAG9533045.1"/>
    <property type="molecule type" value="Genomic_DNA"/>
</dbReference>
<feature type="disulfide bond" evidence="1">
    <location>
        <begin position="148"/>
        <end position="182"/>
    </location>
</feature>
<dbReference type="Proteomes" id="UP000746747">
    <property type="component" value="Unassembled WGS sequence"/>
</dbReference>